<reference evidence="4 5" key="1">
    <citation type="submission" date="2018-03" db="EMBL/GenBank/DDBJ databases">
        <title>Genomic Encyclopedia of Archaeal and Bacterial Type Strains, Phase II (KMG-II): from individual species to whole genera.</title>
        <authorList>
            <person name="Goeker M."/>
        </authorList>
    </citation>
    <scope>NUCLEOTIDE SEQUENCE [LARGE SCALE GENOMIC DNA]</scope>
    <source>
        <strain evidence="4 5">DSM 28229</strain>
    </source>
</reference>
<keyword evidence="5" id="KW-1185">Reference proteome</keyword>
<comment type="caution">
    <text evidence="4">The sequence shown here is derived from an EMBL/GenBank/DDBJ whole genome shotgun (WGS) entry which is preliminary data.</text>
</comment>
<dbReference type="InterPro" id="IPR017850">
    <property type="entry name" value="Alkaline_phosphatase_core_sf"/>
</dbReference>
<dbReference type="AlphaFoldDB" id="A0A315YYJ8"/>
<dbReference type="InterPro" id="IPR050738">
    <property type="entry name" value="Sulfatase"/>
</dbReference>
<evidence type="ECO:0000256" key="1">
    <source>
        <dbReference type="ARBA" id="ARBA00008779"/>
    </source>
</evidence>
<name>A0A315YYJ8_SEDFL</name>
<dbReference type="Pfam" id="PF00884">
    <property type="entry name" value="Sulfatase"/>
    <property type="match status" value="1"/>
</dbReference>
<comment type="similarity">
    <text evidence="1">Belongs to the sulfatase family.</text>
</comment>
<evidence type="ECO:0000256" key="2">
    <source>
        <dbReference type="ARBA" id="ARBA00022801"/>
    </source>
</evidence>
<evidence type="ECO:0000313" key="5">
    <source>
        <dbReference type="Proteomes" id="UP000245535"/>
    </source>
</evidence>
<dbReference type="InterPro" id="IPR000917">
    <property type="entry name" value="Sulfatase_N"/>
</dbReference>
<dbReference type="EMBL" id="QGDO01000010">
    <property type="protein sequence ID" value="PWJ35026.1"/>
    <property type="molecule type" value="Genomic_DNA"/>
</dbReference>
<sequence length="496" mass="57996">MKGKRIYLFIALVVGLLGWRPASEKQKEQPNILWIYIEDLNPVFSCYGVENNPTPFIDQLADQGVLFSNAYTPSPVCSAARSAIITSTMATSLGTHNHHSSRTVEDAIFLPEGVKTVPELFKEAGYYTFNHGKDDYNFIYDRKKLYSDPIKLDYWYTFAGKGNWIDSLSSDRPFFGQIQLAGGKLALSQTYGNHVDKITPIDRNAVEVPPYYPDIPWVREDWARHHDAARLTDLEVAEIIEKLRKKGLLDNTYIFLFSDHGYKGIRHKQFLYDGGTKIPLIVSYFGDDTELKKGKERKDLVNGIDIGTSSLRFAGLPIPTYMEGKDLFDRKNQRDYVITTRDRCDFSIDRIRAVRTEKYKYIRNFMPHRSYTQPSYRDKRKEFTQIKKAFEEGKLNEVQAKYWLPTKPEEEFYDLENDPHEIHNLATDESFQKELEKHRLILENWIEETDDKGQYPENPYALKFIYDRWGKRCVNEEYEAIKKIKVWNTPKKNLKF</sequence>
<organism evidence="4 5">
    <name type="scientific">Sediminitomix flava</name>
    <dbReference type="NCBI Taxonomy" id="379075"/>
    <lineage>
        <taxon>Bacteria</taxon>
        <taxon>Pseudomonadati</taxon>
        <taxon>Bacteroidota</taxon>
        <taxon>Cytophagia</taxon>
        <taxon>Cytophagales</taxon>
        <taxon>Flammeovirgaceae</taxon>
        <taxon>Sediminitomix</taxon>
    </lineage>
</organism>
<dbReference type="PANTHER" id="PTHR42693">
    <property type="entry name" value="ARYLSULFATASE FAMILY MEMBER"/>
    <property type="match status" value="1"/>
</dbReference>
<dbReference type="GO" id="GO:0004065">
    <property type="term" value="F:arylsulfatase activity"/>
    <property type="evidence" value="ECO:0007669"/>
    <property type="project" value="TreeGrafter"/>
</dbReference>
<dbReference type="SUPFAM" id="SSF53649">
    <property type="entry name" value="Alkaline phosphatase-like"/>
    <property type="match status" value="1"/>
</dbReference>
<dbReference type="Proteomes" id="UP000245535">
    <property type="component" value="Unassembled WGS sequence"/>
</dbReference>
<dbReference type="CDD" id="cd16027">
    <property type="entry name" value="SGSH"/>
    <property type="match status" value="1"/>
</dbReference>
<feature type="domain" description="Sulfatase N-terminal" evidence="3">
    <location>
        <begin position="30"/>
        <end position="315"/>
    </location>
</feature>
<evidence type="ECO:0000259" key="3">
    <source>
        <dbReference type="Pfam" id="PF00884"/>
    </source>
</evidence>
<gene>
    <name evidence="4" type="ORF">BC781_11067</name>
</gene>
<dbReference type="PANTHER" id="PTHR42693:SF53">
    <property type="entry name" value="ENDO-4-O-SULFATASE"/>
    <property type="match status" value="1"/>
</dbReference>
<evidence type="ECO:0000313" key="4">
    <source>
        <dbReference type="EMBL" id="PWJ35026.1"/>
    </source>
</evidence>
<dbReference type="Gene3D" id="3.40.720.10">
    <property type="entry name" value="Alkaline Phosphatase, subunit A"/>
    <property type="match status" value="1"/>
</dbReference>
<protein>
    <submittedName>
        <fullName evidence="4">Arylsulfatase A-like enzyme</fullName>
    </submittedName>
</protein>
<keyword evidence="2" id="KW-0378">Hydrolase</keyword>
<accession>A0A315YYJ8</accession>
<proteinExistence type="inferred from homology"/>